<evidence type="ECO:0000313" key="2">
    <source>
        <dbReference type="Proteomes" id="UP000674318"/>
    </source>
</evidence>
<reference evidence="1 2" key="1">
    <citation type="submission" date="2021-02" db="EMBL/GenBank/DDBJ databases">
        <title>Porcisia hertigi Genome sequencing and assembly.</title>
        <authorList>
            <person name="Almutairi H."/>
            <person name="Gatherer D."/>
        </authorList>
    </citation>
    <scope>NUCLEOTIDE SEQUENCE [LARGE SCALE GENOMIC DNA]</scope>
    <source>
        <strain evidence="1 2">C119</strain>
    </source>
</reference>
<comment type="caution">
    <text evidence="1">The sequence shown here is derived from an EMBL/GenBank/DDBJ whole genome shotgun (WGS) entry which is preliminary data.</text>
</comment>
<accession>A0A836I7U7</accession>
<proteinExistence type="predicted"/>
<dbReference type="RefSeq" id="XP_067754450.1">
    <property type="nucleotide sequence ID" value="XM_067898293.1"/>
</dbReference>
<dbReference type="KEGG" id="phet:94288370"/>
<gene>
    <name evidence="1" type="ORF">JKF63_02253</name>
</gene>
<keyword evidence="2" id="KW-1185">Reference proteome</keyword>
<dbReference type="EMBL" id="JAFJZO010000033">
    <property type="protein sequence ID" value="KAG5495198.1"/>
    <property type="molecule type" value="Genomic_DNA"/>
</dbReference>
<dbReference type="Proteomes" id="UP000674318">
    <property type="component" value="Unassembled WGS sequence"/>
</dbReference>
<dbReference type="AlphaFoldDB" id="A0A836I7U7"/>
<dbReference type="GeneID" id="94288370"/>
<name>A0A836I7U7_9TRYP</name>
<dbReference type="OrthoDB" id="270654at2759"/>
<organism evidence="1 2">
    <name type="scientific">Porcisia hertigi</name>
    <dbReference type="NCBI Taxonomy" id="2761500"/>
    <lineage>
        <taxon>Eukaryota</taxon>
        <taxon>Discoba</taxon>
        <taxon>Euglenozoa</taxon>
        <taxon>Kinetoplastea</taxon>
        <taxon>Metakinetoplastina</taxon>
        <taxon>Trypanosomatida</taxon>
        <taxon>Trypanosomatidae</taxon>
        <taxon>Leishmaniinae</taxon>
        <taxon>Porcisia</taxon>
    </lineage>
</organism>
<sequence>MNTRRKMIQAKPDNPSKRWHLMNEAFHPLFVDDKRGQVEYWYNMVASGLQRDNFRRICNEMYRQDPATPDPSFNAAFTETVELEQVHLLLKNYGFVLSDTIGKPMARVWLLHCGTSSRDRKDFRAVFTGCQSTYERSSVMHTDYVAPDADKYPTDRTHNLRSVDWTNLNARSAMQDLEEQRRLHGAVTGSQLRRRSTTIAEEQRRFNSDGTLKPRITKPKNQFDGVNFLSSLGFDGVPSEEALAQLKANREAYREAEWYYVDKDGSTVYKARATKGSGFAATAGKSAKGEGGILGSFTSEPITRWVNKTCF</sequence>
<evidence type="ECO:0000313" key="1">
    <source>
        <dbReference type="EMBL" id="KAG5495198.1"/>
    </source>
</evidence>
<protein>
    <submittedName>
        <fullName evidence="1">Uncharacterized protein</fullName>
    </submittedName>
</protein>